<protein>
    <submittedName>
        <fullName evidence="2">Uncharacterized protein</fullName>
    </submittedName>
</protein>
<keyword evidence="1" id="KW-0472">Membrane</keyword>
<dbReference type="AlphaFoldDB" id="A0A9R0RN68"/>
<gene>
    <name evidence="2" type="ORF">TRITD_3Av1G178290</name>
</gene>
<sequence>MAAALVRASGGIGPPTPARSSYFSSRCSSLSPLAAISNASSHAYAFAFFCFCLLACYALEVVWPCLHHRPLIRMHVSAVHASITGKLKRHERTKQKFCVDDSCIWQWHTRWLMKPLGRKALSLPC</sequence>
<keyword evidence="3" id="KW-1185">Reference proteome</keyword>
<reference evidence="2 3" key="1">
    <citation type="submission" date="2017-09" db="EMBL/GenBank/DDBJ databases">
        <authorList>
            <consortium name="International Durum Wheat Genome Sequencing Consortium (IDWGSC)"/>
            <person name="Milanesi L."/>
        </authorList>
    </citation>
    <scope>NUCLEOTIDE SEQUENCE [LARGE SCALE GENOMIC DNA]</scope>
    <source>
        <strain evidence="3">cv. Svevo</strain>
    </source>
</reference>
<dbReference type="Gramene" id="TRITD3Av1G178290.1">
    <property type="protein sequence ID" value="TRITD3Av1G178290.1"/>
    <property type="gene ID" value="TRITD3Av1G178290"/>
</dbReference>
<dbReference type="EMBL" id="LT934115">
    <property type="protein sequence ID" value="VAH63267.1"/>
    <property type="molecule type" value="Genomic_DNA"/>
</dbReference>
<organism evidence="2 3">
    <name type="scientific">Triticum turgidum subsp. durum</name>
    <name type="common">Durum wheat</name>
    <name type="synonym">Triticum durum</name>
    <dbReference type="NCBI Taxonomy" id="4567"/>
    <lineage>
        <taxon>Eukaryota</taxon>
        <taxon>Viridiplantae</taxon>
        <taxon>Streptophyta</taxon>
        <taxon>Embryophyta</taxon>
        <taxon>Tracheophyta</taxon>
        <taxon>Spermatophyta</taxon>
        <taxon>Magnoliopsida</taxon>
        <taxon>Liliopsida</taxon>
        <taxon>Poales</taxon>
        <taxon>Poaceae</taxon>
        <taxon>BOP clade</taxon>
        <taxon>Pooideae</taxon>
        <taxon>Triticodae</taxon>
        <taxon>Triticeae</taxon>
        <taxon>Triticinae</taxon>
        <taxon>Triticum</taxon>
    </lineage>
</organism>
<evidence type="ECO:0000313" key="3">
    <source>
        <dbReference type="Proteomes" id="UP000324705"/>
    </source>
</evidence>
<name>A0A9R0RN68_TRITD</name>
<proteinExistence type="predicted"/>
<feature type="transmembrane region" description="Helical" evidence="1">
    <location>
        <begin position="44"/>
        <end position="66"/>
    </location>
</feature>
<dbReference type="Proteomes" id="UP000324705">
    <property type="component" value="Chromosome 3A"/>
</dbReference>
<keyword evidence="1" id="KW-1133">Transmembrane helix</keyword>
<keyword evidence="1" id="KW-0812">Transmembrane</keyword>
<evidence type="ECO:0000256" key="1">
    <source>
        <dbReference type="SAM" id="Phobius"/>
    </source>
</evidence>
<evidence type="ECO:0000313" key="2">
    <source>
        <dbReference type="EMBL" id="VAH63267.1"/>
    </source>
</evidence>
<accession>A0A9R0RN68</accession>